<dbReference type="InterPro" id="IPR011705">
    <property type="entry name" value="BACK"/>
</dbReference>
<name>A0AAQ4DFZ0_AMBAM</name>
<reference evidence="4 5" key="1">
    <citation type="journal article" date="2023" name="Arcadia Sci">
        <title>De novo assembly of a long-read Amblyomma americanum tick genome.</title>
        <authorList>
            <person name="Chou S."/>
            <person name="Poskanzer K.E."/>
            <person name="Rollins M."/>
            <person name="Thuy-Boun P.S."/>
        </authorList>
    </citation>
    <scope>NUCLEOTIDE SEQUENCE [LARGE SCALE GENOMIC DNA]</scope>
    <source>
        <strain evidence="4">F_SG_1</strain>
        <tissue evidence="4">Salivary glands</tissue>
    </source>
</reference>
<feature type="domain" description="BACK" evidence="3">
    <location>
        <begin position="69"/>
        <end position="110"/>
    </location>
</feature>
<dbReference type="Pfam" id="PF01344">
    <property type="entry name" value="Kelch_1"/>
    <property type="match status" value="1"/>
</dbReference>
<proteinExistence type="predicted"/>
<dbReference type="Gene3D" id="2.120.10.80">
    <property type="entry name" value="Kelch-type beta propeller"/>
    <property type="match status" value="1"/>
</dbReference>
<dbReference type="InterPro" id="IPR015915">
    <property type="entry name" value="Kelch-typ_b-propeller"/>
</dbReference>
<dbReference type="PANTHER" id="PTHR45632:SF3">
    <property type="entry name" value="KELCH-LIKE PROTEIN 32"/>
    <property type="match status" value="1"/>
</dbReference>
<gene>
    <name evidence="4" type="ORF">V5799_027353</name>
</gene>
<dbReference type="AlphaFoldDB" id="A0AAQ4DFZ0"/>
<evidence type="ECO:0000313" key="4">
    <source>
        <dbReference type="EMBL" id="KAK8761380.1"/>
    </source>
</evidence>
<accession>A0AAQ4DFZ0</accession>
<evidence type="ECO:0000256" key="2">
    <source>
        <dbReference type="ARBA" id="ARBA00022737"/>
    </source>
</evidence>
<keyword evidence="2" id="KW-0677">Repeat</keyword>
<organism evidence="4 5">
    <name type="scientific">Amblyomma americanum</name>
    <name type="common">Lone star tick</name>
    <dbReference type="NCBI Taxonomy" id="6943"/>
    <lineage>
        <taxon>Eukaryota</taxon>
        <taxon>Metazoa</taxon>
        <taxon>Ecdysozoa</taxon>
        <taxon>Arthropoda</taxon>
        <taxon>Chelicerata</taxon>
        <taxon>Arachnida</taxon>
        <taxon>Acari</taxon>
        <taxon>Parasitiformes</taxon>
        <taxon>Ixodida</taxon>
        <taxon>Ixodoidea</taxon>
        <taxon>Ixodidae</taxon>
        <taxon>Amblyomminae</taxon>
        <taxon>Amblyomma</taxon>
    </lineage>
</organism>
<evidence type="ECO:0000256" key="1">
    <source>
        <dbReference type="ARBA" id="ARBA00022441"/>
    </source>
</evidence>
<sequence length="360" mass="39981">MSDFEVLVCLKEGGPGREFTMSTDVLRASSPYLRDLLYEALGSSHLRLQLDGISQLAFDGLKAYLRNRTRQFLELDWQTLCSLTCSDVLGTSCETKVLLATLSWLEHDYQTAPSGAFLAPGVQKTDTARFRGHEDKVTKAQAVVRGFLARRDYFKLHARPKPPALLQEGEEQPVSLAAMEEAWCVQRSLQALPKLPDRGPHRSSALLLVCGGLGPDKLLDFSCAILGYGVGQLWRCGKLPQPRHQHAVTCLGGALYVLGGLDTRNSRRGLRLATSSCFRYQFLPDEDQEASAGRWERLPDMRHARINHAALALRGRVYAIAGQDEFDVCVTITRACLSRDTTALLRSLVGDYKQKDDTPM</sequence>
<keyword evidence="1" id="KW-0880">Kelch repeat</keyword>
<dbReference type="Proteomes" id="UP001321473">
    <property type="component" value="Unassembled WGS sequence"/>
</dbReference>
<dbReference type="PANTHER" id="PTHR45632">
    <property type="entry name" value="LD33804P"/>
    <property type="match status" value="1"/>
</dbReference>
<dbReference type="Gene3D" id="1.25.40.420">
    <property type="match status" value="1"/>
</dbReference>
<dbReference type="EMBL" id="JARKHS020031232">
    <property type="protein sequence ID" value="KAK8761380.1"/>
    <property type="molecule type" value="Genomic_DNA"/>
</dbReference>
<keyword evidence="5" id="KW-1185">Reference proteome</keyword>
<evidence type="ECO:0000313" key="5">
    <source>
        <dbReference type="Proteomes" id="UP001321473"/>
    </source>
</evidence>
<comment type="caution">
    <text evidence="4">The sequence shown here is derived from an EMBL/GenBank/DDBJ whole genome shotgun (WGS) entry which is preliminary data.</text>
</comment>
<evidence type="ECO:0000259" key="3">
    <source>
        <dbReference type="Pfam" id="PF07707"/>
    </source>
</evidence>
<protein>
    <recommendedName>
        <fullName evidence="3">BACK domain-containing protein</fullName>
    </recommendedName>
</protein>
<dbReference type="Pfam" id="PF07707">
    <property type="entry name" value="BACK"/>
    <property type="match status" value="1"/>
</dbReference>
<dbReference type="SUPFAM" id="SSF117281">
    <property type="entry name" value="Kelch motif"/>
    <property type="match status" value="1"/>
</dbReference>
<dbReference type="InterPro" id="IPR006652">
    <property type="entry name" value="Kelch_1"/>
</dbReference>
<dbReference type="PROSITE" id="PS50096">
    <property type="entry name" value="IQ"/>
    <property type="match status" value="1"/>
</dbReference>